<comment type="similarity">
    <text evidence="1 6">Belongs to the sigma-70 factor family. ECF subfamily.</text>
</comment>
<keyword evidence="2 6" id="KW-0805">Transcription regulation</keyword>
<dbReference type="InterPro" id="IPR013249">
    <property type="entry name" value="RNA_pol_sigma70_r4_t2"/>
</dbReference>
<evidence type="ECO:0000313" key="9">
    <source>
        <dbReference type="EMBL" id="OGG46627.1"/>
    </source>
</evidence>
<dbReference type="Gene3D" id="1.10.1740.10">
    <property type="match status" value="1"/>
</dbReference>
<dbReference type="InterPro" id="IPR039425">
    <property type="entry name" value="RNA_pol_sigma-70-like"/>
</dbReference>
<evidence type="ECO:0000256" key="6">
    <source>
        <dbReference type="RuleBase" id="RU000716"/>
    </source>
</evidence>
<dbReference type="PANTHER" id="PTHR43133">
    <property type="entry name" value="RNA POLYMERASE ECF-TYPE SIGMA FACTO"/>
    <property type="match status" value="1"/>
</dbReference>
<evidence type="ECO:0000256" key="2">
    <source>
        <dbReference type="ARBA" id="ARBA00023015"/>
    </source>
</evidence>
<dbReference type="InterPro" id="IPR000838">
    <property type="entry name" value="RNA_pol_sigma70_ECF_CS"/>
</dbReference>
<name>A0A1F6CCB5_HANXR</name>
<dbReference type="InterPro" id="IPR007627">
    <property type="entry name" value="RNA_pol_sigma70_r2"/>
</dbReference>
<protein>
    <recommendedName>
        <fullName evidence="6">RNA polymerase sigma factor</fullName>
    </recommendedName>
</protein>
<evidence type="ECO:0000256" key="3">
    <source>
        <dbReference type="ARBA" id="ARBA00023082"/>
    </source>
</evidence>
<dbReference type="SUPFAM" id="SSF88946">
    <property type="entry name" value="Sigma2 domain of RNA polymerase sigma factors"/>
    <property type="match status" value="1"/>
</dbReference>
<dbReference type="PANTHER" id="PTHR43133:SF51">
    <property type="entry name" value="RNA POLYMERASE SIGMA FACTOR"/>
    <property type="match status" value="1"/>
</dbReference>
<dbReference type="Pfam" id="PF08281">
    <property type="entry name" value="Sigma70_r4_2"/>
    <property type="match status" value="1"/>
</dbReference>
<accession>A0A1F6CCB5</accession>
<evidence type="ECO:0000256" key="4">
    <source>
        <dbReference type="ARBA" id="ARBA00023125"/>
    </source>
</evidence>
<reference evidence="9 10" key="1">
    <citation type="journal article" date="2016" name="Nat. Commun.">
        <title>Thousands of microbial genomes shed light on interconnected biogeochemical processes in an aquifer system.</title>
        <authorList>
            <person name="Anantharaman K."/>
            <person name="Brown C.T."/>
            <person name="Hug L.A."/>
            <person name="Sharon I."/>
            <person name="Castelle C.J."/>
            <person name="Probst A.J."/>
            <person name="Thomas B.C."/>
            <person name="Singh A."/>
            <person name="Wilkins M.J."/>
            <person name="Karaoz U."/>
            <person name="Brodie E.L."/>
            <person name="Williams K.H."/>
            <person name="Hubbard S.S."/>
            <person name="Banfield J.F."/>
        </authorList>
    </citation>
    <scope>NUCLEOTIDE SEQUENCE [LARGE SCALE GENOMIC DNA]</scope>
    <source>
        <strain evidence="10">RIFCSPLOWO2_12_FULL_64_10</strain>
    </source>
</reference>
<dbReference type="GO" id="GO:0006352">
    <property type="term" value="P:DNA-templated transcription initiation"/>
    <property type="evidence" value="ECO:0007669"/>
    <property type="project" value="InterPro"/>
</dbReference>
<evidence type="ECO:0000259" key="7">
    <source>
        <dbReference type="Pfam" id="PF04542"/>
    </source>
</evidence>
<evidence type="ECO:0000313" key="10">
    <source>
        <dbReference type="Proteomes" id="UP000178606"/>
    </source>
</evidence>
<dbReference type="EMBL" id="MFKF01000295">
    <property type="protein sequence ID" value="OGG46627.1"/>
    <property type="molecule type" value="Genomic_DNA"/>
</dbReference>
<feature type="domain" description="RNA polymerase sigma-70 region 2" evidence="7">
    <location>
        <begin position="27"/>
        <end position="94"/>
    </location>
</feature>
<dbReference type="Gene3D" id="1.10.10.10">
    <property type="entry name" value="Winged helix-like DNA-binding domain superfamily/Winged helix DNA-binding domain"/>
    <property type="match status" value="1"/>
</dbReference>
<dbReference type="AlphaFoldDB" id="A0A1F6CCB5"/>
<dbReference type="CDD" id="cd06171">
    <property type="entry name" value="Sigma70_r4"/>
    <property type="match status" value="1"/>
</dbReference>
<keyword evidence="3 6" id="KW-0731">Sigma factor</keyword>
<organism evidence="9 10">
    <name type="scientific">Handelsmanbacteria sp. (strain RIFCSPLOWO2_12_FULL_64_10)</name>
    <dbReference type="NCBI Taxonomy" id="1817868"/>
    <lineage>
        <taxon>Bacteria</taxon>
        <taxon>Candidatus Handelsmaniibacteriota</taxon>
    </lineage>
</organism>
<evidence type="ECO:0000256" key="1">
    <source>
        <dbReference type="ARBA" id="ARBA00010641"/>
    </source>
</evidence>
<proteinExistence type="inferred from homology"/>
<dbReference type="GO" id="GO:0016987">
    <property type="term" value="F:sigma factor activity"/>
    <property type="evidence" value="ECO:0007669"/>
    <property type="project" value="UniProtKB-KW"/>
</dbReference>
<feature type="domain" description="RNA polymerase sigma factor 70 region 4 type 2" evidence="8">
    <location>
        <begin position="130"/>
        <end position="182"/>
    </location>
</feature>
<dbReference type="SUPFAM" id="SSF88659">
    <property type="entry name" value="Sigma3 and sigma4 domains of RNA polymerase sigma factors"/>
    <property type="match status" value="1"/>
</dbReference>
<dbReference type="InterPro" id="IPR013324">
    <property type="entry name" value="RNA_pol_sigma_r3/r4-like"/>
</dbReference>
<dbReference type="NCBIfam" id="TIGR02937">
    <property type="entry name" value="sigma70-ECF"/>
    <property type="match status" value="1"/>
</dbReference>
<evidence type="ECO:0000256" key="5">
    <source>
        <dbReference type="ARBA" id="ARBA00023163"/>
    </source>
</evidence>
<gene>
    <name evidence="9" type="ORF">A3F84_02920</name>
</gene>
<keyword evidence="5 6" id="KW-0804">Transcription</keyword>
<dbReference type="InterPro" id="IPR036388">
    <property type="entry name" value="WH-like_DNA-bd_sf"/>
</dbReference>
<dbReference type="Proteomes" id="UP000178606">
    <property type="component" value="Unassembled WGS sequence"/>
</dbReference>
<dbReference type="InterPro" id="IPR013325">
    <property type="entry name" value="RNA_pol_sigma_r2"/>
</dbReference>
<dbReference type="InterPro" id="IPR014284">
    <property type="entry name" value="RNA_pol_sigma-70_dom"/>
</dbReference>
<dbReference type="GO" id="GO:0003677">
    <property type="term" value="F:DNA binding"/>
    <property type="evidence" value="ECO:0007669"/>
    <property type="project" value="UniProtKB-KW"/>
</dbReference>
<dbReference type="PROSITE" id="PS01063">
    <property type="entry name" value="SIGMA70_ECF"/>
    <property type="match status" value="1"/>
</dbReference>
<dbReference type="Pfam" id="PF04542">
    <property type="entry name" value="Sigma70_r2"/>
    <property type="match status" value="1"/>
</dbReference>
<keyword evidence="4 6" id="KW-0238">DNA-binding</keyword>
<sequence length="196" mass="22279">MSSNAVSEDAELVRRCREGDPEAFRTLVARYHPRIFNLIYSLVRDRDEADDLAQEVFIKAFRSLSGFKGQAQVYTWLYRIAVNRCLDWLKSRRRHPETSLDRVEVYRADGAVLRGSGATDAEMEQRELGRALEGALRELPPDYRVALTLREVDGLSYEEVADAMGCSVGTVKSRLFRARAQLQGLLADIHEDWKGA</sequence>
<comment type="caution">
    <text evidence="9">The sequence shown here is derived from an EMBL/GenBank/DDBJ whole genome shotgun (WGS) entry which is preliminary data.</text>
</comment>
<evidence type="ECO:0000259" key="8">
    <source>
        <dbReference type="Pfam" id="PF08281"/>
    </source>
</evidence>